<dbReference type="AlphaFoldDB" id="A0A9C7Q1K1"/>
<dbReference type="EMBL" id="BQMJ01000054">
    <property type="protein sequence ID" value="GJQ14345.1"/>
    <property type="molecule type" value="Genomic_DNA"/>
</dbReference>
<gene>
    <name evidence="3" type="ORF">GpartN1_g6136.t1</name>
</gene>
<accession>A0A9C7Q1K1</accession>
<feature type="transmembrane region" description="Helical" evidence="1">
    <location>
        <begin position="205"/>
        <end position="227"/>
    </location>
</feature>
<evidence type="ECO:0000313" key="3">
    <source>
        <dbReference type="EMBL" id="GJQ14345.1"/>
    </source>
</evidence>
<feature type="signal peptide" evidence="2">
    <location>
        <begin position="1"/>
        <end position="23"/>
    </location>
</feature>
<evidence type="ECO:0000313" key="4">
    <source>
        <dbReference type="Proteomes" id="UP001061958"/>
    </source>
</evidence>
<comment type="caution">
    <text evidence="3">The sequence shown here is derived from an EMBL/GenBank/DDBJ whole genome shotgun (WGS) entry which is preliminary data.</text>
</comment>
<proteinExistence type="predicted"/>
<feature type="chain" id="PRO_5038711813" evidence="2">
    <location>
        <begin position="24"/>
        <end position="322"/>
    </location>
</feature>
<keyword evidence="4" id="KW-1185">Reference proteome</keyword>
<name>A0A9C7Q1K1_9RHOD</name>
<feature type="transmembrane region" description="Helical" evidence="1">
    <location>
        <begin position="269"/>
        <end position="292"/>
    </location>
</feature>
<keyword evidence="1" id="KW-0812">Transmembrane</keyword>
<dbReference type="OrthoDB" id="4763at2759"/>
<feature type="transmembrane region" description="Helical" evidence="1">
    <location>
        <begin position="234"/>
        <end position="257"/>
    </location>
</feature>
<evidence type="ECO:0000256" key="2">
    <source>
        <dbReference type="SAM" id="SignalP"/>
    </source>
</evidence>
<evidence type="ECO:0000256" key="1">
    <source>
        <dbReference type="SAM" id="Phobius"/>
    </source>
</evidence>
<sequence>MSCFGTLLRKKGLYLSLAALVTTKLLQESSYGDWLDVCVVDRAVEQLPPVTSFVIPIRDTLLHNFTVIALWILLVVFTLTCPKKGAAIFLVSFVSIWFHLTYWFLLLVKGWLDDATCSFGRFIGQPNSISGHYCYFTFCFLSLNSLFQVKHLYGGDLRRGKPLKVMFLDILENYVSKLLLYTFVVGGTVTVYRTFFHGYHSLRQILYGVSLGCLSHALMETVLWEYFIRGRHVLLILGVLALLSPNLLFFCTLLWPFPVYGYPVSSKQVIGHMVNWLILLISRNAWTDVLYLTRRKRERDRKALREKHIQDVLKANDETKWD</sequence>
<organism evidence="3 4">
    <name type="scientific">Galdieria partita</name>
    <dbReference type="NCBI Taxonomy" id="83374"/>
    <lineage>
        <taxon>Eukaryota</taxon>
        <taxon>Rhodophyta</taxon>
        <taxon>Bangiophyceae</taxon>
        <taxon>Galdieriales</taxon>
        <taxon>Galdieriaceae</taxon>
        <taxon>Galdieria</taxon>
    </lineage>
</organism>
<feature type="transmembrane region" description="Helical" evidence="1">
    <location>
        <begin position="174"/>
        <end position="193"/>
    </location>
</feature>
<reference evidence="3" key="1">
    <citation type="journal article" date="2022" name="Proc. Natl. Acad. Sci. U.S.A.">
        <title>Life cycle and functional genomics of the unicellular red alga Galdieria for elucidating algal and plant evolution and industrial use.</title>
        <authorList>
            <person name="Hirooka S."/>
            <person name="Itabashi T."/>
            <person name="Ichinose T.M."/>
            <person name="Onuma R."/>
            <person name="Fujiwara T."/>
            <person name="Yamashita S."/>
            <person name="Jong L.W."/>
            <person name="Tomita R."/>
            <person name="Iwane A.H."/>
            <person name="Miyagishima S.Y."/>
        </authorList>
    </citation>
    <scope>NUCLEOTIDE SEQUENCE</scope>
    <source>
        <strain evidence="3">NBRC 102759</strain>
    </source>
</reference>
<keyword evidence="2" id="KW-0732">Signal</keyword>
<protein>
    <submittedName>
        <fullName evidence="3">Uncharacterized protein</fullName>
    </submittedName>
</protein>
<feature type="transmembrane region" description="Helical" evidence="1">
    <location>
        <begin position="86"/>
        <end position="105"/>
    </location>
</feature>
<dbReference type="Proteomes" id="UP001061958">
    <property type="component" value="Unassembled WGS sequence"/>
</dbReference>
<feature type="transmembrane region" description="Helical" evidence="1">
    <location>
        <begin position="61"/>
        <end position="79"/>
    </location>
</feature>
<keyword evidence="1" id="KW-0472">Membrane</keyword>
<reference evidence="3" key="2">
    <citation type="submission" date="2022-01" db="EMBL/GenBank/DDBJ databases">
        <authorList>
            <person name="Hirooka S."/>
            <person name="Miyagishima S.Y."/>
        </authorList>
    </citation>
    <scope>NUCLEOTIDE SEQUENCE</scope>
    <source>
        <strain evidence="3">NBRC 102759</strain>
    </source>
</reference>
<keyword evidence="1" id="KW-1133">Transmembrane helix</keyword>